<protein>
    <submittedName>
        <fullName evidence="1">Uncharacterized protein</fullName>
    </submittedName>
</protein>
<dbReference type="EMBL" id="JACHXD010000025">
    <property type="protein sequence ID" value="MBB3122196.1"/>
    <property type="molecule type" value="Genomic_DNA"/>
</dbReference>
<keyword evidence="2" id="KW-1185">Reference proteome</keyword>
<comment type="caution">
    <text evidence="1">The sequence shown here is derived from an EMBL/GenBank/DDBJ whole genome shotgun (WGS) entry which is preliminary data.</text>
</comment>
<dbReference type="AlphaFoldDB" id="A0A7W5FWU2"/>
<proteinExistence type="predicted"/>
<organism evidence="1 2">
    <name type="scientific">Pseudoduganella violacea</name>
    <dbReference type="NCBI Taxonomy" id="1715466"/>
    <lineage>
        <taxon>Bacteria</taxon>
        <taxon>Pseudomonadati</taxon>
        <taxon>Pseudomonadota</taxon>
        <taxon>Betaproteobacteria</taxon>
        <taxon>Burkholderiales</taxon>
        <taxon>Oxalobacteraceae</taxon>
        <taxon>Telluria group</taxon>
        <taxon>Pseudoduganella</taxon>
    </lineage>
</organism>
<dbReference type="RefSeq" id="WP_183443862.1">
    <property type="nucleotide sequence ID" value="NZ_JACHXD010000025.1"/>
</dbReference>
<gene>
    <name evidence="1" type="ORF">FHS03_005293</name>
</gene>
<evidence type="ECO:0000313" key="2">
    <source>
        <dbReference type="Proteomes" id="UP000541535"/>
    </source>
</evidence>
<dbReference type="Proteomes" id="UP000541535">
    <property type="component" value="Unassembled WGS sequence"/>
</dbReference>
<sequence>MRQYLSGAARRGGMPCVRAEDILTELFDDDEAVEFTEEEVVHLHWWLLQKVRLLSNENTPLADKLELVRWIFTDPERDTRPFSFVNCLRVVSCSPFSRLPFLGALDPQEIRDWIGGQLRGWIEASIRQYPEWVRQEVMANPAWVADCLARNPQWLNEQIRRHDPRQDLFS</sequence>
<reference evidence="1 2" key="1">
    <citation type="submission" date="2020-08" db="EMBL/GenBank/DDBJ databases">
        <title>Genomic Encyclopedia of Type Strains, Phase III (KMG-III): the genomes of soil and plant-associated and newly described type strains.</title>
        <authorList>
            <person name="Whitman W."/>
        </authorList>
    </citation>
    <scope>NUCLEOTIDE SEQUENCE [LARGE SCALE GENOMIC DNA]</scope>
    <source>
        <strain evidence="1 2">CECT 8897</strain>
    </source>
</reference>
<name>A0A7W5FWU2_9BURK</name>
<evidence type="ECO:0000313" key="1">
    <source>
        <dbReference type="EMBL" id="MBB3122196.1"/>
    </source>
</evidence>
<accession>A0A7W5FWU2</accession>